<dbReference type="Proteomes" id="UP000305709">
    <property type="component" value="Unassembled WGS sequence"/>
</dbReference>
<dbReference type="EMBL" id="VDFV01000015">
    <property type="protein sequence ID" value="TNC71312.1"/>
    <property type="molecule type" value="Genomic_DNA"/>
</dbReference>
<feature type="region of interest" description="Disordered" evidence="1">
    <location>
        <begin position="604"/>
        <end position="653"/>
    </location>
</feature>
<proteinExistence type="predicted"/>
<feature type="chain" id="PRO_5022868346" description="HEAT repeat domain-containing protein" evidence="2">
    <location>
        <begin position="19"/>
        <end position="757"/>
    </location>
</feature>
<evidence type="ECO:0000256" key="1">
    <source>
        <dbReference type="SAM" id="MobiDB-lite"/>
    </source>
</evidence>
<keyword evidence="4" id="KW-1185">Reference proteome</keyword>
<keyword evidence="2" id="KW-0732">Signal</keyword>
<sequence length="757" mass="79183">MRALLLAAALIWSSGAAAQTISIRGGEHAEFSRLVLPLPDGASWSFAPAPGGYELRLPPGVRYDLGRAFDRIPRDRIRSLRAGEDGRLGLDVDCDCHAQAYVFGRVGLVIDVIDGAPPPGGLAPGRPGAGRLMSGLLPLLPQGPTGPLLGPLADLPLATPRQAASSPDAAPTGDAAHLEQMRRAILEGFAQAATQNLLDIRPGRQSPAAEEPSSSDHPVQGRDPVPTGASDSGRLEGTPPSLAGAEPRPGVTLRSAVDAPASERPLGATGSPCLDDALLDLASWAGSGLFGAEFAARMAQVSDGRDRLDPIAVEDLARTYLAFGFGREAIRALEMDGTSSRDRDLLHLLARLVDGEPAPADALDDQAGCLGAVAFWRALARDTIRGTDQRERTAMTVALRSLPDELRDHLAPRLSGLFLKAGDALGAEEIAALSEDGTSPATQLARVAILEEIEGAAPALAELERIAATDPRMTPEAMVDLLDLSLDQGRPVPEETLELARALRFEHGGATGRKLLVAEARALSASGRFEQALSLLIAQRMEDPDEDLDLALAEVAAVLTRDLPDAEFLELALGEPLRILPAQAARPVVERLADLGFPDEARRLSSGTSVAREGPVSSARPTTQAADEATEARQESGVAAPDGDATPRQAVSSLSDAVISLRPQVEAPAAEPPGSNLGDAEARLPSARVPADTLEPPVTMPAAERAADPPEVSEQVGEAVQSVMPDALTLAERRALLATAGEVRARARALLEQSPME</sequence>
<gene>
    <name evidence="3" type="ORF">FHG71_12005</name>
</gene>
<evidence type="ECO:0008006" key="5">
    <source>
        <dbReference type="Google" id="ProtNLM"/>
    </source>
</evidence>
<name>A0A5C4NBB0_9RHOB</name>
<feature type="signal peptide" evidence="2">
    <location>
        <begin position="1"/>
        <end position="18"/>
    </location>
</feature>
<accession>A0A5C4NBB0</accession>
<evidence type="ECO:0000313" key="4">
    <source>
        <dbReference type="Proteomes" id="UP000305709"/>
    </source>
</evidence>
<dbReference type="AlphaFoldDB" id="A0A5C4NBB0"/>
<protein>
    <recommendedName>
        <fullName evidence="5">HEAT repeat domain-containing protein</fullName>
    </recommendedName>
</protein>
<evidence type="ECO:0000256" key="2">
    <source>
        <dbReference type="SAM" id="SignalP"/>
    </source>
</evidence>
<feature type="region of interest" description="Disordered" evidence="1">
    <location>
        <begin position="203"/>
        <end position="250"/>
    </location>
</feature>
<comment type="caution">
    <text evidence="3">The sequence shown here is derived from an EMBL/GenBank/DDBJ whole genome shotgun (WGS) entry which is preliminary data.</text>
</comment>
<reference evidence="3 4" key="1">
    <citation type="submission" date="2019-06" db="EMBL/GenBank/DDBJ databases">
        <authorList>
            <person name="Jiang L."/>
        </authorList>
    </citation>
    <scope>NUCLEOTIDE SEQUENCE [LARGE SCALE GENOMIC DNA]</scope>
    <source>
        <strain evidence="3 4">YIM 48858</strain>
    </source>
</reference>
<dbReference type="OrthoDB" id="7847197at2"/>
<dbReference type="RefSeq" id="WP_139081926.1">
    <property type="nucleotide sequence ID" value="NZ_VDFV01000015.1"/>
</dbReference>
<evidence type="ECO:0000313" key="3">
    <source>
        <dbReference type="EMBL" id="TNC71312.1"/>
    </source>
</evidence>
<organism evidence="3 4">
    <name type="scientific">Rubellimicrobium roseum</name>
    <dbReference type="NCBI Taxonomy" id="687525"/>
    <lineage>
        <taxon>Bacteria</taxon>
        <taxon>Pseudomonadati</taxon>
        <taxon>Pseudomonadota</taxon>
        <taxon>Alphaproteobacteria</taxon>
        <taxon>Rhodobacterales</taxon>
        <taxon>Roseobacteraceae</taxon>
        <taxon>Rubellimicrobium</taxon>
    </lineage>
</organism>